<dbReference type="Gene3D" id="3.40.50.300">
    <property type="entry name" value="P-loop containing nucleotide triphosphate hydrolases"/>
    <property type="match status" value="1"/>
</dbReference>
<protein>
    <submittedName>
        <fullName evidence="1">Uncharacterized protein</fullName>
    </submittedName>
</protein>
<proteinExistence type="predicted"/>
<reference evidence="1" key="1">
    <citation type="journal article" date="2015" name="Nature">
        <title>Complex archaea that bridge the gap between prokaryotes and eukaryotes.</title>
        <authorList>
            <person name="Spang A."/>
            <person name="Saw J.H."/>
            <person name="Jorgensen S.L."/>
            <person name="Zaremba-Niedzwiedzka K."/>
            <person name="Martijn J."/>
            <person name="Lind A.E."/>
            <person name="van Eijk R."/>
            <person name="Schleper C."/>
            <person name="Guy L."/>
            <person name="Ettema T.J."/>
        </authorList>
    </citation>
    <scope>NUCLEOTIDE SEQUENCE</scope>
</reference>
<organism evidence="1">
    <name type="scientific">marine sediment metagenome</name>
    <dbReference type="NCBI Taxonomy" id="412755"/>
    <lineage>
        <taxon>unclassified sequences</taxon>
        <taxon>metagenomes</taxon>
        <taxon>ecological metagenomes</taxon>
    </lineage>
</organism>
<dbReference type="InterPro" id="IPR027417">
    <property type="entry name" value="P-loop_NTPase"/>
</dbReference>
<gene>
    <name evidence="1" type="ORF">LCGC14_0792150</name>
</gene>
<comment type="caution">
    <text evidence="1">The sequence shown here is derived from an EMBL/GenBank/DDBJ whole genome shotgun (WGS) entry which is preliminary data.</text>
</comment>
<accession>A0A0F9PS66</accession>
<name>A0A0F9PS66_9ZZZZ</name>
<evidence type="ECO:0000313" key="1">
    <source>
        <dbReference type="EMBL" id="KKN34575.1"/>
    </source>
</evidence>
<sequence>MTKKTFLDKMRKWRKDKEEQYARAIMEKPDHSTILKLFSLPAIALILGSRRFGKTATAHKIGEDLHRSKGIRVMVHLPPSCPQEIRKTIQMQLPDYMKVTTKTEEWEKDSVVIYDEAAQTAHARRTQSGDAVALDNLIGISGQRNQFLIFICHHTRKLDPNVVREVNYIIWKRPTYAYQLFERDELTDFTMKAFDYFTDLRKGRKMNDTIRRMLKRNNLVLDFNDFRFFSFENQLPCYWTEDLSNLFQNINKAGRKAPGY</sequence>
<dbReference type="AlphaFoldDB" id="A0A0F9PS66"/>
<dbReference type="SUPFAM" id="SSF52540">
    <property type="entry name" value="P-loop containing nucleoside triphosphate hydrolases"/>
    <property type="match status" value="1"/>
</dbReference>
<dbReference type="EMBL" id="LAZR01002096">
    <property type="protein sequence ID" value="KKN34575.1"/>
    <property type="molecule type" value="Genomic_DNA"/>
</dbReference>